<protein>
    <recommendedName>
        <fullName evidence="3">Beta-lactamase-related domain-containing protein</fullName>
    </recommendedName>
</protein>
<evidence type="ECO:0000313" key="4">
    <source>
        <dbReference type="EMBL" id="CAF3393287.1"/>
    </source>
</evidence>
<dbReference type="Gene3D" id="3.40.710.10">
    <property type="entry name" value="DD-peptidase/beta-lactamase superfamily"/>
    <property type="match status" value="1"/>
</dbReference>
<comment type="caution">
    <text evidence="5">The sequence shown here is derived from an EMBL/GenBank/DDBJ whole genome shotgun (WGS) entry which is preliminary data.</text>
</comment>
<feature type="domain" description="Beta-lactamase-related" evidence="3">
    <location>
        <begin position="29"/>
        <end position="379"/>
    </location>
</feature>
<dbReference type="PANTHER" id="PTHR46825">
    <property type="entry name" value="D-ALANYL-D-ALANINE-CARBOXYPEPTIDASE/ENDOPEPTIDASE AMPH"/>
    <property type="match status" value="1"/>
</dbReference>
<dbReference type="InterPro" id="IPR050491">
    <property type="entry name" value="AmpC-like"/>
</dbReference>
<keyword evidence="1" id="KW-1133">Transmembrane helix</keyword>
<name>A0A821NTY3_9BILA</name>
<evidence type="ECO:0000259" key="3">
    <source>
        <dbReference type="Pfam" id="PF00144"/>
    </source>
</evidence>
<dbReference type="Proteomes" id="UP000663865">
    <property type="component" value="Unassembled WGS sequence"/>
</dbReference>
<feature type="chain" id="PRO_5035695864" description="Beta-lactamase-related domain-containing protein" evidence="2">
    <location>
        <begin position="16"/>
        <end position="438"/>
    </location>
</feature>
<evidence type="ECO:0000256" key="1">
    <source>
        <dbReference type="SAM" id="Phobius"/>
    </source>
</evidence>
<feature type="transmembrane region" description="Helical" evidence="1">
    <location>
        <begin position="418"/>
        <end position="437"/>
    </location>
</feature>
<dbReference type="InterPro" id="IPR001466">
    <property type="entry name" value="Beta-lactam-related"/>
</dbReference>
<organism evidence="5 6">
    <name type="scientific">Rotaria socialis</name>
    <dbReference type="NCBI Taxonomy" id="392032"/>
    <lineage>
        <taxon>Eukaryota</taxon>
        <taxon>Metazoa</taxon>
        <taxon>Spiralia</taxon>
        <taxon>Gnathifera</taxon>
        <taxon>Rotifera</taxon>
        <taxon>Eurotatoria</taxon>
        <taxon>Bdelloidea</taxon>
        <taxon>Philodinida</taxon>
        <taxon>Philodinidae</taxon>
        <taxon>Rotaria</taxon>
    </lineage>
</organism>
<evidence type="ECO:0000313" key="6">
    <source>
        <dbReference type="Proteomes" id="UP000663838"/>
    </source>
</evidence>
<evidence type="ECO:0000256" key="2">
    <source>
        <dbReference type="SAM" id="SignalP"/>
    </source>
</evidence>
<keyword evidence="1" id="KW-0812">Transmembrane</keyword>
<dbReference type="Proteomes" id="UP000663838">
    <property type="component" value="Unassembled WGS sequence"/>
</dbReference>
<proteinExistence type="predicted"/>
<dbReference type="InterPro" id="IPR012338">
    <property type="entry name" value="Beta-lactam/transpept-like"/>
</dbReference>
<dbReference type="Pfam" id="PF00144">
    <property type="entry name" value="Beta-lactamase"/>
    <property type="match status" value="1"/>
</dbReference>
<gene>
    <name evidence="4" type="ORF">KIK155_LOCUS7410</name>
    <name evidence="5" type="ORF">TOA249_LOCUS22735</name>
</gene>
<feature type="signal peptide" evidence="2">
    <location>
        <begin position="1"/>
        <end position="15"/>
    </location>
</feature>
<dbReference type="EMBL" id="CAJNYV010000901">
    <property type="protein sequence ID" value="CAF3393287.1"/>
    <property type="molecule type" value="Genomic_DNA"/>
</dbReference>
<reference evidence="5" key="1">
    <citation type="submission" date="2021-02" db="EMBL/GenBank/DDBJ databases">
        <authorList>
            <person name="Nowell W R."/>
        </authorList>
    </citation>
    <scope>NUCLEOTIDE SEQUENCE</scope>
</reference>
<keyword evidence="1" id="KW-0472">Membrane</keyword>
<sequence length="438" mass="48941">MQIYWFFILIASVKADTLQSQCPPTASSIQPLLDKAFMYGAAIVVVNASDIVYQQTFGYDIPLNSNQRQPIDDSNSIFLLASISKTFIAVAAMQMVEATRLNLDTDINEYLSPILNVVHPQYSNVTITMRHLLMHASGIGENAAVEIESYMLGDAFIQINLGDVLTKYFNDTAGWLPISPGNRTFYSNVGTNLAAFVIERLAGMRFEQYVQDRILKPLNITEKMGGYRLSSFDEKSLVGNYLYNESISAELYVFLQRLNATAVGNSQWIHIPFHGSSLYASGYLRMSARGLSLFLKAFLNNFSTLLRNASSIEQMLHISPQEAYAHPSTTKYGLIWNWVDIGRRRLVGHQGSLIGATNLMLANEKRTLGAILLTTGDISTATNHTMEAGTTMISIMTQLFDCFEKNQSTASNQHACTLFIWLMVGFLSFYLLNFSMIF</sequence>
<dbReference type="AlphaFoldDB" id="A0A821NTY3"/>
<accession>A0A821NTY3</accession>
<keyword evidence="2" id="KW-0732">Signal</keyword>
<dbReference type="SUPFAM" id="SSF56601">
    <property type="entry name" value="beta-lactamase/transpeptidase-like"/>
    <property type="match status" value="1"/>
</dbReference>
<dbReference type="EMBL" id="CAJOBS010002099">
    <property type="protein sequence ID" value="CAF4790894.1"/>
    <property type="molecule type" value="Genomic_DNA"/>
</dbReference>
<dbReference type="PANTHER" id="PTHR46825:SF9">
    <property type="entry name" value="BETA-LACTAMASE-RELATED DOMAIN-CONTAINING PROTEIN"/>
    <property type="match status" value="1"/>
</dbReference>
<evidence type="ECO:0000313" key="5">
    <source>
        <dbReference type="EMBL" id="CAF4790894.1"/>
    </source>
</evidence>